<dbReference type="AlphaFoldDB" id="A0A7K3WFI9"/>
<keyword evidence="2" id="KW-0479">Metal-binding</keyword>
<dbReference type="PRINTS" id="PR00385">
    <property type="entry name" value="P450"/>
</dbReference>
<dbReference type="PANTHER" id="PTHR46696:SF1">
    <property type="entry name" value="CYTOCHROME P450 YJIB-RELATED"/>
    <property type="match status" value="1"/>
</dbReference>
<keyword evidence="4" id="KW-1185">Reference proteome</keyword>
<comment type="caution">
    <text evidence="3">The sequence shown here is derived from an EMBL/GenBank/DDBJ whole genome shotgun (WGS) entry which is preliminary data.</text>
</comment>
<accession>A0A7K3WFI9</accession>
<dbReference type="PROSITE" id="PS00086">
    <property type="entry name" value="CYTOCHROME_P450"/>
    <property type="match status" value="1"/>
</dbReference>
<evidence type="ECO:0000256" key="1">
    <source>
        <dbReference type="ARBA" id="ARBA00010617"/>
    </source>
</evidence>
<dbReference type="InterPro" id="IPR001128">
    <property type="entry name" value="Cyt_P450"/>
</dbReference>
<proteinExistence type="inferred from homology"/>
<dbReference type="GO" id="GO:0016705">
    <property type="term" value="F:oxidoreductase activity, acting on paired donors, with incorporation or reduction of molecular oxygen"/>
    <property type="evidence" value="ECO:0007669"/>
    <property type="project" value="InterPro"/>
</dbReference>
<dbReference type="InterPro" id="IPR036396">
    <property type="entry name" value="Cyt_P450_sf"/>
</dbReference>
<dbReference type="GO" id="GO:0005506">
    <property type="term" value="F:iron ion binding"/>
    <property type="evidence" value="ECO:0007669"/>
    <property type="project" value="InterPro"/>
</dbReference>
<dbReference type="RefSeq" id="WP_152731493.1">
    <property type="nucleotide sequence ID" value="NZ_JAABOZ010000008.1"/>
</dbReference>
<dbReference type="GO" id="GO:0004497">
    <property type="term" value="F:monooxygenase activity"/>
    <property type="evidence" value="ECO:0007669"/>
    <property type="project" value="UniProtKB-KW"/>
</dbReference>
<keyword evidence="2" id="KW-0503">Monooxygenase</keyword>
<keyword evidence="2" id="KW-0349">Heme</keyword>
<comment type="similarity">
    <text evidence="1 2">Belongs to the cytochrome P450 family.</text>
</comment>
<gene>
    <name evidence="3" type="ORF">G1H19_14280</name>
</gene>
<dbReference type="InterPro" id="IPR017972">
    <property type="entry name" value="Cyt_P450_CS"/>
</dbReference>
<dbReference type="EMBL" id="JAAGWK010000021">
    <property type="protein sequence ID" value="NEL55162.1"/>
    <property type="molecule type" value="Genomic_DNA"/>
</dbReference>
<reference evidence="3 4" key="1">
    <citation type="submission" date="2020-02" db="EMBL/GenBank/DDBJ databases">
        <title>The whole genome sequence of CPCC 205119.</title>
        <authorList>
            <person name="Jiang Z."/>
        </authorList>
    </citation>
    <scope>NUCLEOTIDE SEQUENCE [LARGE SCALE GENOMIC DNA]</scope>
    <source>
        <strain evidence="3 4">CPCC 205119</strain>
    </source>
</reference>
<dbReference type="PANTHER" id="PTHR46696">
    <property type="entry name" value="P450, PUTATIVE (EUROFUNG)-RELATED"/>
    <property type="match status" value="1"/>
</dbReference>
<dbReference type="Proteomes" id="UP000470470">
    <property type="component" value="Unassembled WGS sequence"/>
</dbReference>
<dbReference type="SUPFAM" id="SSF48264">
    <property type="entry name" value="Cytochrome P450"/>
    <property type="match status" value="1"/>
</dbReference>
<dbReference type="GO" id="GO:0020037">
    <property type="term" value="F:heme binding"/>
    <property type="evidence" value="ECO:0007669"/>
    <property type="project" value="InterPro"/>
</dbReference>
<dbReference type="Gene3D" id="1.10.630.10">
    <property type="entry name" value="Cytochrome P450"/>
    <property type="match status" value="1"/>
</dbReference>
<sequence>MRSSVSGLEHAPTPTYDEDLYRRAALLDPYPHYARLRALGPVVRLPRHRAFAVSRHAECKQVLLDDETFRSGAGVAMNPVINRMSRGTTLNSDGKEHQDRRDLVAHRLTPRALRAMEEVVDEKAAAVVDAALSRRHVDAVDDLARALPVAVVPDLVGWPLEGRDQLLRWAAATFDVLGPANRRAVRAVPAALAMTRFTKRVSRTRTLLPDSMGADLLRAVDEGRIGPSECPALLIDYVAPSLDTTISAISSAVRLLAEHRDQWALLKDDPSLVKAAVNEVVRFTSPIRAFSRRVHGNGVTLAGTPLPAGSRVLVLYASANRDERVFPSPDTFDITRDTSQQLGFGHGAHGCAGQGLARMETAAILRQLLAKVERIELRGTPTWGLNNVVRTHSSVPVELVPAASAAPDTRREP</sequence>
<evidence type="ECO:0000313" key="4">
    <source>
        <dbReference type="Proteomes" id="UP000470470"/>
    </source>
</evidence>
<evidence type="ECO:0000256" key="2">
    <source>
        <dbReference type="RuleBase" id="RU000461"/>
    </source>
</evidence>
<keyword evidence="2" id="KW-0408">Iron</keyword>
<dbReference type="PRINTS" id="PR00359">
    <property type="entry name" value="BP450"/>
</dbReference>
<dbReference type="InterPro" id="IPR002397">
    <property type="entry name" value="Cyt_P450_B"/>
</dbReference>
<keyword evidence="2" id="KW-0560">Oxidoreductase</keyword>
<organism evidence="3 4">
    <name type="scientific">Goekera deserti</name>
    <dbReference type="NCBI Taxonomy" id="2497753"/>
    <lineage>
        <taxon>Bacteria</taxon>
        <taxon>Bacillati</taxon>
        <taxon>Actinomycetota</taxon>
        <taxon>Actinomycetes</taxon>
        <taxon>Geodermatophilales</taxon>
        <taxon>Geodermatophilaceae</taxon>
        <taxon>Goekera</taxon>
    </lineage>
</organism>
<evidence type="ECO:0000313" key="3">
    <source>
        <dbReference type="EMBL" id="NEL55162.1"/>
    </source>
</evidence>
<protein>
    <submittedName>
        <fullName evidence="3">Cytochrome P450</fullName>
    </submittedName>
</protein>
<name>A0A7K3WFI9_9ACTN</name>
<dbReference type="Pfam" id="PF00067">
    <property type="entry name" value="p450"/>
    <property type="match status" value="1"/>
</dbReference>